<proteinExistence type="predicted"/>
<evidence type="ECO:0000313" key="2">
    <source>
        <dbReference type="Proteomes" id="UP000182110"/>
    </source>
</evidence>
<reference evidence="1 2" key="1">
    <citation type="journal article" date="2014" name="Genome Announc.">
        <title>Genome Sequence of Bacillus simplex Strain P558, Isolated from a Human Fecal Sample.</title>
        <authorList>
            <person name="Croce O."/>
            <person name="Hugon P."/>
            <person name="Lagier J.C."/>
            <person name="Bibi F."/>
            <person name="Robert C."/>
            <person name="Azhar E.I."/>
            <person name="Raoult D."/>
            <person name="Fournier P.E."/>
        </authorList>
    </citation>
    <scope>NUCLEOTIDE SEQUENCE [LARGE SCALE GENOMIC DNA]</scope>
    <source>
        <strain evidence="1 2">P558</strain>
    </source>
</reference>
<comment type="caution">
    <text evidence="1">The sequence shown here is derived from an EMBL/GenBank/DDBJ whole genome shotgun (WGS) entry which is preliminary data.</text>
</comment>
<dbReference type="EMBL" id="CCXW01000001">
    <property type="protein sequence ID" value="CEG31480.1"/>
    <property type="molecule type" value="Genomic_DNA"/>
</dbReference>
<accession>A0AAN2TRU7</accession>
<name>A0AAN2TRU7_9BACI</name>
<evidence type="ECO:0000313" key="1">
    <source>
        <dbReference type="EMBL" id="CEG31480.1"/>
    </source>
</evidence>
<sequence length="37" mass="3849">MRKILSVLFIVALIVAGTASTGSEVYAKKDPGTGTRP</sequence>
<gene>
    <name evidence="1" type="ORF">BN1180_01624</name>
</gene>
<dbReference type="Proteomes" id="UP000182110">
    <property type="component" value="Unassembled WGS sequence"/>
</dbReference>
<keyword evidence="2" id="KW-1185">Reference proteome</keyword>
<protein>
    <submittedName>
        <fullName evidence="1">Uncharacterized protein</fullName>
    </submittedName>
</protein>
<dbReference type="AlphaFoldDB" id="A0AAN2TRU7"/>
<organism evidence="1 2">
    <name type="scientific">Peribacillus simplex</name>
    <dbReference type="NCBI Taxonomy" id="1478"/>
    <lineage>
        <taxon>Bacteria</taxon>
        <taxon>Bacillati</taxon>
        <taxon>Bacillota</taxon>
        <taxon>Bacilli</taxon>
        <taxon>Bacillales</taxon>
        <taxon>Bacillaceae</taxon>
        <taxon>Peribacillus</taxon>
    </lineage>
</organism>